<dbReference type="Proteomes" id="UP000267921">
    <property type="component" value="Unassembled WGS sequence"/>
</dbReference>
<name>A0A1L3Q0M9_9EURY</name>
<feature type="domain" description="3-dehydroquinate synthase C-terminal" evidence="7">
    <location>
        <begin position="206"/>
        <end position="380"/>
    </location>
</feature>
<evidence type="ECO:0000256" key="1">
    <source>
        <dbReference type="ARBA" id="ARBA00022605"/>
    </source>
</evidence>
<dbReference type="GO" id="GO:0008652">
    <property type="term" value="P:amino acid biosynthetic process"/>
    <property type="evidence" value="ECO:0007669"/>
    <property type="project" value="UniProtKB-KW"/>
</dbReference>
<keyword evidence="11" id="KW-1185">Reference proteome</keyword>
<feature type="domain" description="3-dehydroquinate synthase N-terminal" evidence="6">
    <location>
        <begin position="2"/>
        <end position="192"/>
    </location>
</feature>
<organism evidence="8 11">
    <name type="scientific">Methanohalophilus halophilus</name>
    <dbReference type="NCBI Taxonomy" id="2177"/>
    <lineage>
        <taxon>Archaea</taxon>
        <taxon>Methanobacteriati</taxon>
        <taxon>Methanobacteriota</taxon>
        <taxon>Stenosarchaea group</taxon>
        <taxon>Methanomicrobia</taxon>
        <taxon>Methanosarcinales</taxon>
        <taxon>Methanosarcinaceae</taxon>
        <taxon>Methanohalophilus</taxon>
    </lineage>
</organism>
<dbReference type="InterPro" id="IPR056179">
    <property type="entry name" value="DHQS_C"/>
</dbReference>
<evidence type="ECO:0000313" key="12">
    <source>
        <dbReference type="Proteomes" id="UP000198669"/>
    </source>
</evidence>
<keyword evidence="4 5" id="KW-0057">Aromatic amino acid biosynthesis</keyword>
<dbReference type="KEGG" id="mhaz:BHR79_02310"/>
<dbReference type="PIRSF" id="PIRSF006655">
    <property type="entry name" value="DHQ_synth"/>
    <property type="match status" value="1"/>
</dbReference>
<dbReference type="Proteomes" id="UP000198669">
    <property type="component" value="Unassembled WGS sequence"/>
</dbReference>
<dbReference type="GO" id="GO:0009073">
    <property type="term" value="P:aromatic amino acid family biosynthetic process"/>
    <property type="evidence" value="ECO:0007669"/>
    <property type="project" value="UniProtKB-UniRule"/>
</dbReference>
<dbReference type="EMBL" id="FNMU01000001">
    <property type="protein sequence ID" value="SDW07599.1"/>
    <property type="molecule type" value="Genomic_DNA"/>
</dbReference>
<dbReference type="GO" id="GO:0003856">
    <property type="term" value="F:3-dehydroquinate synthase activity"/>
    <property type="evidence" value="ECO:0007669"/>
    <property type="project" value="InterPro"/>
</dbReference>
<evidence type="ECO:0000313" key="8">
    <source>
        <dbReference type="EMBL" id="APH38434.1"/>
    </source>
</evidence>
<dbReference type="InterPro" id="IPR002812">
    <property type="entry name" value="DHQS"/>
</dbReference>
<dbReference type="EMBL" id="CP017921">
    <property type="protein sequence ID" value="APH38434.1"/>
    <property type="molecule type" value="Genomic_DNA"/>
</dbReference>
<dbReference type="PANTHER" id="PTHR33563:SF1">
    <property type="entry name" value="3-DEHYDROQUINATE SYNTHASE"/>
    <property type="match status" value="1"/>
</dbReference>
<evidence type="ECO:0000256" key="2">
    <source>
        <dbReference type="ARBA" id="ARBA00023002"/>
    </source>
</evidence>
<gene>
    <name evidence="5" type="primary">aroB'</name>
    <name evidence="8" type="ORF">BHR79_02310</name>
    <name evidence="9" type="ORF">EFE40_00475</name>
    <name evidence="10" type="ORF">SAMN04515625_0288</name>
</gene>
<evidence type="ECO:0000313" key="13">
    <source>
        <dbReference type="Proteomes" id="UP000267921"/>
    </source>
</evidence>
<dbReference type="Pfam" id="PF01959">
    <property type="entry name" value="DHQS"/>
    <property type="match status" value="1"/>
</dbReference>
<evidence type="ECO:0000256" key="5">
    <source>
        <dbReference type="HAMAP-Rule" id="MF_01244"/>
    </source>
</evidence>
<dbReference type="EMBL" id="RJJG01000001">
    <property type="protein sequence ID" value="RNI10693.1"/>
    <property type="molecule type" value="Genomic_DNA"/>
</dbReference>
<dbReference type="InterPro" id="IPR030960">
    <property type="entry name" value="DHQS/DOIS_N"/>
</dbReference>
<dbReference type="RefSeq" id="WP_072560811.1">
    <property type="nucleotide sequence ID" value="NZ_CP017921.1"/>
</dbReference>
<dbReference type="Pfam" id="PF26558">
    <property type="entry name" value="DHQS_2nd"/>
    <property type="match status" value="1"/>
</dbReference>
<keyword evidence="1 5" id="KW-0028">Amino-acid biosynthesis</keyword>
<reference evidence="8 11" key="1">
    <citation type="submission" date="2016-10" db="EMBL/GenBank/DDBJ databases">
        <title>Methanohalophilus halophilus.</title>
        <authorList>
            <person name="L'haridon S."/>
        </authorList>
    </citation>
    <scope>NUCLEOTIDE SEQUENCE [LARGE SCALE GENOMIC DNA]</scope>
    <source>
        <strain evidence="8 11">Z-7982</strain>
    </source>
</reference>
<proteinExistence type="inferred from homology"/>
<comment type="function">
    <text evidence="5">Catalyzes the oxidative deamination and cyclization of 2-amino-3,7-dideoxy-D-threo-hept-6-ulosonic acid (ADH) to yield 3-dehydroquinate (DHQ), which is fed into the canonical shikimic pathway of aromatic amino acid biosynthesis.</text>
</comment>
<evidence type="ECO:0000259" key="6">
    <source>
        <dbReference type="Pfam" id="PF01959"/>
    </source>
</evidence>
<evidence type="ECO:0000256" key="4">
    <source>
        <dbReference type="ARBA" id="ARBA00023141"/>
    </source>
</evidence>
<evidence type="ECO:0000256" key="3">
    <source>
        <dbReference type="ARBA" id="ARBA00023027"/>
    </source>
</evidence>
<reference evidence="10 12" key="2">
    <citation type="submission" date="2016-10" db="EMBL/GenBank/DDBJ databases">
        <authorList>
            <person name="de Groot N.N."/>
        </authorList>
    </citation>
    <scope>NUCLEOTIDE SEQUENCE [LARGE SCALE GENOMIC DNA]</scope>
    <source>
        <strain evidence="10 12">Z-7982</strain>
    </source>
</reference>
<keyword evidence="3 5" id="KW-0520">NAD</keyword>
<keyword evidence="2 5" id="KW-0560">Oxidoreductase</keyword>
<dbReference type="AlphaFoldDB" id="A0A1L3Q0M9"/>
<evidence type="ECO:0000313" key="9">
    <source>
        <dbReference type="EMBL" id="RNI10693.1"/>
    </source>
</evidence>
<dbReference type="OrthoDB" id="10265at2157"/>
<evidence type="ECO:0000313" key="10">
    <source>
        <dbReference type="EMBL" id="SDW07599.1"/>
    </source>
</evidence>
<dbReference type="Proteomes" id="UP000186879">
    <property type="component" value="Chromosome"/>
</dbReference>
<evidence type="ECO:0000259" key="7">
    <source>
        <dbReference type="Pfam" id="PF26558"/>
    </source>
</evidence>
<dbReference type="STRING" id="2177.BHR79_02310"/>
<dbReference type="GO" id="GO:0051287">
    <property type="term" value="F:NAD binding"/>
    <property type="evidence" value="ECO:0007669"/>
    <property type="project" value="UniProtKB-UniRule"/>
</dbReference>
<dbReference type="GeneID" id="30582554"/>
<reference evidence="9 13" key="3">
    <citation type="submission" date="2018-10" db="EMBL/GenBank/DDBJ databases">
        <title>Cultivation of a novel Methanohalophilus strain from Kebrit Deep of the Red Sea and a genomic comparison of members of the genus Methanohalophilus.</title>
        <authorList>
            <person name="Guan Y."/>
            <person name="Ngugi D.K."/>
            <person name="Stingl U."/>
        </authorList>
    </citation>
    <scope>NUCLEOTIDE SEQUENCE [LARGE SCALE GENOMIC DNA]</scope>
    <source>
        <strain evidence="9 13">DSM 3094</strain>
    </source>
</reference>
<dbReference type="GO" id="GO:0102042">
    <property type="term" value="F:dehydroquinate synthase activity"/>
    <property type="evidence" value="ECO:0007669"/>
    <property type="project" value="UniProtKB-EC"/>
</dbReference>
<comment type="similarity">
    <text evidence="5">Belongs to the archaeal-type DHQ synthase family.</text>
</comment>
<dbReference type="NCBIfam" id="NF002626">
    <property type="entry name" value="PRK02290.1-4"/>
    <property type="match status" value="1"/>
</dbReference>
<dbReference type="HAMAP" id="MF_01244">
    <property type="entry name" value="Arch_DHQ_synthase"/>
    <property type="match status" value="1"/>
</dbReference>
<protein>
    <recommendedName>
        <fullName evidence="5">3-dehydroquinate synthase</fullName>
        <shortName evidence="5">DHQ synthase</shortName>
        <ecNumber evidence="5">1.4.1.24</ecNumber>
    </recommendedName>
    <alternativeName>
        <fullName evidence="5">3-dehydroquinate synthase II</fullName>
    </alternativeName>
</protein>
<accession>A0A1L3Q0M9</accession>
<sequence>MKKQVWIRADEGDWEDKKERITGGLESGADCVLVEAEDVDKAKELGDIKIAAFTDNADTAADIIVIGRGGEGDGTLPLPVDMSNSRDFEQLATLRRQKKSIAALVVIQDKKYEKFAAAIGTECDYLIAIGTDWKVIPLENLIAQLQEKEVNIISGVRDPDEAKLALETMEHGSDGVLLDTANPDTLKKTVKLAEEAGVEGVDLVSATITKIEPVGMGDRVCVDTCNLMEKGEGMLVGSQSAGMFLVHSESEESPYVASRPFRVNAGAVHAYVKIGDKTRYLSELEAGDEVTIVNSEGQQRKGIVGRVKIERRPLMLVEAQSKDGNTVKNILQNAETIKLVSSNGKPVSIASLKEGDEVLVHMEDTGRHFGMKVQETIIEK</sequence>
<evidence type="ECO:0000313" key="11">
    <source>
        <dbReference type="Proteomes" id="UP000186879"/>
    </source>
</evidence>
<dbReference type="PANTHER" id="PTHR33563">
    <property type="match status" value="1"/>
</dbReference>
<dbReference type="EC" id="1.4.1.24" evidence="5"/>
<comment type="catalytic activity">
    <reaction evidence="5">
        <text>2-amino-2,3,7-trideoxy-D-lyxo-hept-6-ulosonate + NAD(+) + H2O = 3-dehydroquinate + NH4(+) + NADH + H(+)</text>
        <dbReference type="Rhea" id="RHEA:25956"/>
        <dbReference type="ChEBI" id="CHEBI:15377"/>
        <dbReference type="ChEBI" id="CHEBI:15378"/>
        <dbReference type="ChEBI" id="CHEBI:28938"/>
        <dbReference type="ChEBI" id="CHEBI:32364"/>
        <dbReference type="ChEBI" id="CHEBI:57540"/>
        <dbReference type="ChEBI" id="CHEBI:57945"/>
        <dbReference type="ChEBI" id="CHEBI:58859"/>
        <dbReference type="EC" id="1.4.1.24"/>
    </reaction>
</comment>